<dbReference type="EMBL" id="CH933810">
    <property type="protein sequence ID" value="EDW07456.2"/>
    <property type="molecule type" value="Genomic_DNA"/>
</dbReference>
<gene>
    <name evidence="1" type="primary">Dmoj\GI14861</name>
    <name evidence="1" type="ORF">Dmoj_GI14861</name>
</gene>
<dbReference type="KEGG" id="dmo:Dmoj_GI14861"/>
<dbReference type="eggNOG" id="ENOG502T82Y">
    <property type="taxonomic scope" value="Eukaryota"/>
</dbReference>
<keyword evidence="2" id="KW-1185">Reference proteome</keyword>
<dbReference type="InParanoid" id="B4L4H8"/>
<reference evidence="1 2" key="1">
    <citation type="journal article" date="2007" name="Nature">
        <title>Evolution of genes and genomes on the Drosophila phylogeny.</title>
        <authorList>
            <consortium name="Drosophila 12 Genomes Consortium"/>
            <person name="Clark A.G."/>
            <person name="Eisen M.B."/>
            <person name="Smith D.R."/>
            <person name="Bergman C.M."/>
            <person name="Oliver B."/>
            <person name="Markow T.A."/>
            <person name="Kaufman T.C."/>
            <person name="Kellis M."/>
            <person name="Gelbart W."/>
            <person name="Iyer V.N."/>
            <person name="Pollard D.A."/>
            <person name="Sackton T.B."/>
            <person name="Larracuente A.M."/>
            <person name="Singh N.D."/>
            <person name="Abad J.P."/>
            <person name="Abt D.N."/>
            <person name="Adryan B."/>
            <person name="Aguade M."/>
            <person name="Akashi H."/>
            <person name="Anderson W.W."/>
            <person name="Aquadro C.F."/>
            <person name="Ardell D.H."/>
            <person name="Arguello R."/>
            <person name="Artieri C.G."/>
            <person name="Barbash D.A."/>
            <person name="Barker D."/>
            <person name="Barsanti P."/>
            <person name="Batterham P."/>
            <person name="Batzoglou S."/>
            <person name="Begun D."/>
            <person name="Bhutkar A."/>
            <person name="Blanco E."/>
            <person name="Bosak S.A."/>
            <person name="Bradley R.K."/>
            <person name="Brand A.D."/>
            <person name="Brent M.R."/>
            <person name="Brooks A.N."/>
            <person name="Brown R.H."/>
            <person name="Butlin R.K."/>
            <person name="Caggese C."/>
            <person name="Calvi B.R."/>
            <person name="Bernardo de Carvalho A."/>
            <person name="Caspi A."/>
            <person name="Castrezana S."/>
            <person name="Celniker S.E."/>
            <person name="Chang J.L."/>
            <person name="Chapple C."/>
            <person name="Chatterji S."/>
            <person name="Chinwalla A."/>
            <person name="Civetta A."/>
            <person name="Clifton S.W."/>
            <person name="Comeron J.M."/>
            <person name="Costello J.C."/>
            <person name="Coyne J.A."/>
            <person name="Daub J."/>
            <person name="David R.G."/>
            <person name="Delcher A.L."/>
            <person name="Delehaunty K."/>
            <person name="Do C.B."/>
            <person name="Ebling H."/>
            <person name="Edwards K."/>
            <person name="Eickbush T."/>
            <person name="Evans J.D."/>
            <person name="Filipski A."/>
            <person name="Findeiss S."/>
            <person name="Freyhult E."/>
            <person name="Fulton L."/>
            <person name="Fulton R."/>
            <person name="Garcia A.C."/>
            <person name="Gardiner A."/>
            <person name="Garfield D.A."/>
            <person name="Garvin B.E."/>
            <person name="Gibson G."/>
            <person name="Gilbert D."/>
            <person name="Gnerre S."/>
            <person name="Godfrey J."/>
            <person name="Good R."/>
            <person name="Gotea V."/>
            <person name="Gravely B."/>
            <person name="Greenberg A.J."/>
            <person name="Griffiths-Jones S."/>
            <person name="Gross S."/>
            <person name="Guigo R."/>
            <person name="Gustafson E.A."/>
            <person name="Haerty W."/>
            <person name="Hahn M.W."/>
            <person name="Halligan D.L."/>
            <person name="Halpern A.L."/>
            <person name="Halter G.M."/>
            <person name="Han M.V."/>
            <person name="Heger A."/>
            <person name="Hillier L."/>
            <person name="Hinrichs A.S."/>
            <person name="Holmes I."/>
            <person name="Hoskins R.A."/>
            <person name="Hubisz M.J."/>
            <person name="Hultmark D."/>
            <person name="Huntley M.A."/>
            <person name="Jaffe D.B."/>
            <person name="Jagadeeshan S."/>
            <person name="Jeck W.R."/>
            <person name="Johnson J."/>
            <person name="Jones C.D."/>
            <person name="Jordan W.C."/>
            <person name="Karpen G.H."/>
            <person name="Kataoka E."/>
            <person name="Keightley P.D."/>
            <person name="Kheradpour P."/>
            <person name="Kirkness E.F."/>
            <person name="Koerich L.B."/>
            <person name="Kristiansen K."/>
            <person name="Kudrna D."/>
            <person name="Kulathinal R.J."/>
            <person name="Kumar S."/>
            <person name="Kwok R."/>
            <person name="Lander E."/>
            <person name="Langley C.H."/>
            <person name="Lapoint R."/>
            <person name="Lazzaro B.P."/>
            <person name="Lee S.J."/>
            <person name="Levesque L."/>
            <person name="Li R."/>
            <person name="Lin C.F."/>
            <person name="Lin M.F."/>
            <person name="Lindblad-Toh K."/>
            <person name="Llopart A."/>
            <person name="Long M."/>
            <person name="Low L."/>
            <person name="Lozovsky E."/>
            <person name="Lu J."/>
            <person name="Luo M."/>
            <person name="Machado C.A."/>
            <person name="Makalowski W."/>
            <person name="Marzo M."/>
            <person name="Matsuda M."/>
            <person name="Matzkin L."/>
            <person name="McAllister B."/>
            <person name="McBride C.S."/>
            <person name="McKernan B."/>
            <person name="McKernan K."/>
            <person name="Mendez-Lago M."/>
            <person name="Minx P."/>
            <person name="Mollenhauer M.U."/>
            <person name="Montooth K."/>
            <person name="Mount S.M."/>
            <person name="Mu X."/>
            <person name="Myers E."/>
            <person name="Negre B."/>
            <person name="Newfeld S."/>
            <person name="Nielsen R."/>
            <person name="Noor M.A."/>
            <person name="O'Grady P."/>
            <person name="Pachter L."/>
            <person name="Papaceit M."/>
            <person name="Parisi M.J."/>
            <person name="Parisi M."/>
            <person name="Parts L."/>
            <person name="Pedersen J.S."/>
            <person name="Pesole G."/>
            <person name="Phillippy A.M."/>
            <person name="Ponting C.P."/>
            <person name="Pop M."/>
            <person name="Porcelli D."/>
            <person name="Powell J.R."/>
            <person name="Prohaska S."/>
            <person name="Pruitt K."/>
            <person name="Puig M."/>
            <person name="Quesneville H."/>
            <person name="Ram K.R."/>
            <person name="Rand D."/>
            <person name="Rasmussen M.D."/>
            <person name="Reed L.K."/>
            <person name="Reenan R."/>
            <person name="Reily A."/>
            <person name="Remington K.A."/>
            <person name="Rieger T.T."/>
            <person name="Ritchie M.G."/>
            <person name="Robin C."/>
            <person name="Rogers Y.H."/>
            <person name="Rohde C."/>
            <person name="Rozas J."/>
            <person name="Rubenfield M.J."/>
            <person name="Ruiz A."/>
            <person name="Russo S."/>
            <person name="Salzberg S.L."/>
            <person name="Sanchez-Gracia A."/>
            <person name="Saranga D.J."/>
            <person name="Sato H."/>
            <person name="Schaeffer S.W."/>
            <person name="Schatz M.C."/>
            <person name="Schlenke T."/>
            <person name="Schwartz R."/>
            <person name="Segarra C."/>
            <person name="Singh R.S."/>
            <person name="Sirot L."/>
            <person name="Sirota M."/>
            <person name="Sisneros N.B."/>
            <person name="Smith C.D."/>
            <person name="Smith T.F."/>
            <person name="Spieth J."/>
            <person name="Stage D.E."/>
            <person name="Stark A."/>
            <person name="Stephan W."/>
            <person name="Strausberg R.L."/>
            <person name="Strempel S."/>
            <person name="Sturgill D."/>
            <person name="Sutton G."/>
            <person name="Sutton G.G."/>
            <person name="Tao W."/>
            <person name="Teichmann S."/>
            <person name="Tobari Y.N."/>
            <person name="Tomimura Y."/>
            <person name="Tsolas J.M."/>
            <person name="Valente V.L."/>
            <person name="Venter E."/>
            <person name="Venter J.C."/>
            <person name="Vicario S."/>
            <person name="Vieira F.G."/>
            <person name="Vilella A.J."/>
            <person name="Villasante A."/>
            <person name="Walenz B."/>
            <person name="Wang J."/>
            <person name="Wasserman M."/>
            <person name="Watts T."/>
            <person name="Wilson D."/>
            <person name="Wilson R.K."/>
            <person name="Wing R.A."/>
            <person name="Wolfner M.F."/>
            <person name="Wong A."/>
            <person name="Wong G.K."/>
            <person name="Wu C.I."/>
            <person name="Wu G."/>
            <person name="Yamamoto D."/>
            <person name="Yang H.P."/>
            <person name="Yang S.P."/>
            <person name="Yorke J.A."/>
            <person name="Yoshida K."/>
            <person name="Zdobnov E."/>
            <person name="Zhang P."/>
            <person name="Zhang Y."/>
            <person name="Zimin A.V."/>
            <person name="Baldwin J."/>
            <person name="Abdouelleil A."/>
            <person name="Abdulkadir J."/>
            <person name="Abebe A."/>
            <person name="Abera B."/>
            <person name="Abreu J."/>
            <person name="Acer S.C."/>
            <person name="Aftuck L."/>
            <person name="Alexander A."/>
            <person name="An P."/>
            <person name="Anderson E."/>
            <person name="Anderson S."/>
            <person name="Arachi H."/>
            <person name="Azer M."/>
            <person name="Bachantsang P."/>
            <person name="Barry A."/>
            <person name="Bayul T."/>
            <person name="Berlin A."/>
            <person name="Bessette D."/>
            <person name="Bloom T."/>
            <person name="Blye J."/>
            <person name="Boguslavskiy L."/>
            <person name="Bonnet C."/>
            <person name="Boukhgalter B."/>
            <person name="Bourzgui I."/>
            <person name="Brown A."/>
            <person name="Cahill P."/>
            <person name="Channer S."/>
            <person name="Cheshatsang Y."/>
            <person name="Chuda L."/>
            <person name="Citroen M."/>
            <person name="Collymore A."/>
            <person name="Cooke P."/>
            <person name="Costello M."/>
            <person name="D'Aco K."/>
            <person name="Daza R."/>
            <person name="De Haan G."/>
            <person name="DeGray S."/>
            <person name="DeMaso C."/>
            <person name="Dhargay N."/>
            <person name="Dooley K."/>
            <person name="Dooley E."/>
            <person name="Doricent M."/>
            <person name="Dorje P."/>
            <person name="Dorjee K."/>
            <person name="Dupes A."/>
            <person name="Elong R."/>
            <person name="Falk J."/>
            <person name="Farina A."/>
            <person name="Faro S."/>
            <person name="Ferguson D."/>
            <person name="Fisher S."/>
            <person name="Foley C.D."/>
            <person name="Franke A."/>
            <person name="Friedrich D."/>
            <person name="Gadbois L."/>
            <person name="Gearin G."/>
            <person name="Gearin C.R."/>
            <person name="Giannoukos G."/>
            <person name="Goode T."/>
            <person name="Graham J."/>
            <person name="Grandbois E."/>
            <person name="Grewal S."/>
            <person name="Gyaltsen K."/>
            <person name="Hafez N."/>
            <person name="Hagos B."/>
            <person name="Hall J."/>
            <person name="Henson C."/>
            <person name="Hollinger A."/>
            <person name="Honan T."/>
            <person name="Huard M.D."/>
            <person name="Hughes L."/>
            <person name="Hurhula B."/>
            <person name="Husby M.E."/>
            <person name="Kamat A."/>
            <person name="Kanga B."/>
            <person name="Kashin S."/>
            <person name="Khazanovich D."/>
            <person name="Kisner P."/>
            <person name="Lance K."/>
            <person name="Lara M."/>
            <person name="Lee W."/>
            <person name="Lennon N."/>
            <person name="Letendre F."/>
            <person name="LeVine R."/>
            <person name="Lipovsky A."/>
            <person name="Liu X."/>
            <person name="Liu J."/>
            <person name="Liu S."/>
            <person name="Lokyitsang T."/>
            <person name="Lokyitsang Y."/>
            <person name="Lubonja R."/>
            <person name="Lui A."/>
            <person name="MacDonald P."/>
            <person name="Magnisalis V."/>
            <person name="Maru K."/>
            <person name="Matthews C."/>
            <person name="McCusker W."/>
            <person name="McDonough S."/>
            <person name="Mehta T."/>
            <person name="Meldrim J."/>
            <person name="Meneus L."/>
            <person name="Mihai O."/>
            <person name="Mihalev A."/>
            <person name="Mihova T."/>
            <person name="Mittelman R."/>
            <person name="Mlenga V."/>
            <person name="Montmayeur A."/>
            <person name="Mulrain L."/>
            <person name="Navidi A."/>
            <person name="Naylor J."/>
            <person name="Negash T."/>
            <person name="Nguyen T."/>
            <person name="Nguyen N."/>
            <person name="Nicol R."/>
            <person name="Norbu C."/>
            <person name="Norbu N."/>
            <person name="Novod N."/>
            <person name="O'Neill B."/>
            <person name="Osman S."/>
            <person name="Markiewicz E."/>
            <person name="Oyono O.L."/>
            <person name="Patti C."/>
            <person name="Phunkhang P."/>
            <person name="Pierre F."/>
            <person name="Priest M."/>
            <person name="Raghuraman S."/>
            <person name="Rege F."/>
            <person name="Reyes R."/>
            <person name="Rise C."/>
            <person name="Rogov P."/>
            <person name="Ross K."/>
            <person name="Ryan E."/>
            <person name="Settipalli S."/>
            <person name="Shea T."/>
            <person name="Sherpa N."/>
            <person name="Shi L."/>
            <person name="Shih D."/>
            <person name="Sparrow T."/>
            <person name="Spaulding J."/>
            <person name="Stalker J."/>
            <person name="Stange-Thomann N."/>
            <person name="Stavropoulos S."/>
            <person name="Stone C."/>
            <person name="Strader C."/>
            <person name="Tesfaye S."/>
            <person name="Thomson T."/>
            <person name="Thoulutsang Y."/>
            <person name="Thoulutsang D."/>
            <person name="Topham K."/>
            <person name="Topping I."/>
            <person name="Tsamla T."/>
            <person name="Vassiliev H."/>
            <person name="Vo A."/>
            <person name="Wangchuk T."/>
            <person name="Wangdi T."/>
            <person name="Weiand M."/>
            <person name="Wilkinson J."/>
            <person name="Wilson A."/>
            <person name="Yadav S."/>
            <person name="Young G."/>
            <person name="Yu Q."/>
            <person name="Zembek L."/>
            <person name="Zhong D."/>
            <person name="Zimmer A."/>
            <person name="Zwirko Z."/>
            <person name="Jaffe D.B."/>
            <person name="Alvarez P."/>
            <person name="Brockman W."/>
            <person name="Butler J."/>
            <person name="Chin C."/>
            <person name="Gnerre S."/>
            <person name="Grabherr M."/>
            <person name="Kleber M."/>
            <person name="Mauceli E."/>
            <person name="MacCallum I."/>
        </authorList>
    </citation>
    <scope>NUCLEOTIDE SEQUENCE [LARGE SCALE GENOMIC DNA]</scope>
    <source>
        <strain evidence="2">Tucson 15081-1352.22</strain>
    </source>
</reference>
<proteinExistence type="predicted"/>
<dbReference type="AlphaFoldDB" id="B4L4H8"/>
<evidence type="ECO:0000313" key="2">
    <source>
        <dbReference type="Proteomes" id="UP000009192"/>
    </source>
</evidence>
<organism evidence="1 2">
    <name type="scientific">Drosophila mojavensis</name>
    <name type="common">Fruit fly</name>
    <dbReference type="NCBI Taxonomy" id="7230"/>
    <lineage>
        <taxon>Eukaryota</taxon>
        <taxon>Metazoa</taxon>
        <taxon>Ecdysozoa</taxon>
        <taxon>Arthropoda</taxon>
        <taxon>Hexapoda</taxon>
        <taxon>Insecta</taxon>
        <taxon>Pterygota</taxon>
        <taxon>Neoptera</taxon>
        <taxon>Endopterygota</taxon>
        <taxon>Diptera</taxon>
        <taxon>Brachycera</taxon>
        <taxon>Muscomorpha</taxon>
        <taxon>Ephydroidea</taxon>
        <taxon>Drosophilidae</taxon>
        <taxon>Drosophila</taxon>
    </lineage>
</organism>
<accession>B4L4H8</accession>
<dbReference type="OrthoDB" id="7866221at2759"/>
<dbReference type="Proteomes" id="UP000009192">
    <property type="component" value="Unassembled WGS sequence"/>
</dbReference>
<sequence>MSQYSNKNLIMETEGEEHLEILHNFEDFEDMMQDLTMPMAKELFMAHLGLSKLTSTSDTQSNSSSYYLVSSQESKRISSEEKTKCHHIEEVQHQVEQGAKEREILLQTPREEPLHKMIRWLLDLPQRCDLTRLSLSALRCNECHLCEGVEYPCTHCGQQFHQECHGDQGKLKPHRLCPTCTRNNIEFVDR</sequence>
<evidence type="ECO:0000313" key="1">
    <source>
        <dbReference type="EMBL" id="EDW07456.2"/>
    </source>
</evidence>
<name>B4L4H8_DROMO</name>
<dbReference type="HOGENOM" id="CLU_1497786_0_0_1"/>
<protein>
    <submittedName>
        <fullName evidence="1">Uncharacterized protein</fullName>
    </submittedName>
</protein>